<dbReference type="EMBL" id="PQFF01000192">
    <property type="protein sequence ID" value="RHZ76093.1"/>
    <property type="molecule type" value="Genomic_DNA"/>
</dbReference>
<accession>A0A397IT17</accession>
<feature type="compositionally biased region" description="Acidic residues" evidence="1">
    <location>
        <begin position="617"/>
        <end position="635"/>
    </location>
</feature>
<keyword evidence="3" id="KW-1185">Reference proteome</keyword>
<evidence type="ECO:0000256" key="1">
    <source>
        <dbReference type="SAM" id="MobiDB-lite"/>
    </source>
</evidence>
<comment type="caution">
    <text evidence="2">The sequence shown here is derived from an EMBL/GenBank/DDBJ whole genome shotgun (WGS) entry which is preliminary data.</text>
</comment>
<name>A0A397IT17_9GLOM</name>
<dbReference type="AlphaFoldDB" id="A0A397IT17"/>
<reference evidence="2 3" key="1">
    <citation type="submission" date="2018-08" db="EMBL/GenBank/DDBJ databases">
        <title>Genome and evolution of the arbuscular mycorrhizal fungus Diversispora epigaea (formerly Glomus versiforme) and its bacterial endosymbionts.</title>
        <authorList>
            <person name="Sun X."/>
            <person name="Fei Z."/>
            <person name="Harrison M."/>
        </authorList>
    </citation>
    <scope>NUCLEOTIDE SEQUENCE [LARGE SCALE GENOMIC DNA]</scope>
    <source>
        <strain evidence="2 3">IT104</strain>
    </source>
</reference>
<sequence length="657" mass="76812">MSKKNLGPCSVVNCTNSNVLFRKITEYAYQKCQEANILETYPYLEIGMQLCHPHYCKIVEFKHNHDKNKRKKKSESQKGSRKKVINENAESQSLEITNKASTNNSTFASKINILTKVLYDIHRRKEFEKMIEEMSPELKGFFPSMVNAIIPKERSAHNKQEAKKSIVALCYMISGLRNKFVNQLKTEVGLYLAASGATWEAIDTMSSLGYSACSKTIEEYRKKIQKEHLIKIEQHFTKNVNWPGQIFIRKALHMQTLLEIQSNFSQDIRSFLPMLGPLHVSLNSREQVMLIHHSFFEKLFHFVFGENKKLAKKPRPWRINLLLELAKCGWIKIKDQIIQKFGNCKDIEYRTTIDLLDNLIPAVLDIYAILFRSGLFEEYVETIFRIWTFALRWKRKNYNKAPLVFLSDLFYWKDHNHPFYNVLQKHLSGFNDYFVENTHSKIRANTSSNATADNIIKQAYVIMNQDPIFKNTYCKTRNYPYNNSTLDFLSNKTSIFLLQYFHNLYNNLEKSAPKLNKKIKKQNPKIYILATLEEEVDLRRLPTGYSTSYPPKQGLCDRCKLPFVNEDGSITFICGHGYHTGCYNGKCTYCEEYYKRGIFDNVDSFLKRIEKGADTLTQEDLDDEGNDIEEGEEQTEEIEMQDILNRLEIEISQIENW</sequence>
<dbReference type="OrthoDB" id="5949084at2759"/>
<feature type="region of interest" description="Disordered" evidence="1">
    <location>
        <begin position="66"/>
        <end position="88"/>
    </location>
</feature>
<evidence type="ECO:0000313" key="3">
    <source>
        <dbReference type="Proteomes" id="UP000266861"/>
    </source>
</evidence>
<dbReference type="Proteomes" id="UP000266861">
    <property type="component" value="Unassembled WGS sequence"/>
</dbReference>
<organism evidence="2 3">
    <name type="scientific">Diversispora epigaea</name>
    <dbReference type="NCBI Taxonomy" id="1348612"/>
    <lineage>
        <taxon>Eukaryota</taxon>
        <taxon>Fungi</taxon>
        <taxon>Fungi incertae sedis</taxon>
        <taxon>Mucoromycota</taxon>
        <taxon>Glomeromycotina</taxon>
        <taxon>Glomeromycetes</taxon>
        <taxon>Diversisporales</taxon>
        <taxon>Diversisporaceae</taxon>
        <taxon>Diversispora</taxon>
    </lineage>
</organism>
<evidence type="ECO:0000313" key="2">
    <source>
        <dbReference type="EMBL" id="RHZ76093.1"/>
    </source>
</evidence>
<protein>
    <submittedName>
        <fullName evidence="2">Uncharacterized protein</fullName>
    </submittedName>
</protein>
<gene>
    <name evidence="2" type="ORF">Glove_205g46</name>
</gene>
<proteinExistence type="predicted"/>
<feature type="region of interest" description="Disordered" evidence="1">
    <location>
        <begin position="616"/>
        <end position="635"/>
    </location>
</feature>
<feature type="compositionally biased region" description="Basic residues" evidence="1">
    <location>
        <begin position="66"/>
        <end position="83"/>
    </location>
</feature>